<dbReference type="Gene3D" id="3.30.40.10">
    <property type="entry name" value="Zinc/RING finger domain, C3HC4 (zinc finger)"/>
    <property type="match status" value="3"/>
</dbReference>
<dbReference type="InterPro" id="IPR001841">
    <property type="entry name" value="Znf_RING"/>
</dbReference>
<evidence type="ECO:0000256" key="11">
    <source>
        <dbReference type="SAM" id="Coils"/>
    </source>
</evidence>
<evidence type="ECO:0000256" key="10">
    <source>
        <dbReference type="PROSITE-ProRule" id="PRU00455"/>
    </source>
</evidence>
<evidence type="ECO:0000256" key="1">
    <source>
        <dbReference type="ARBA" id="ARBA00000900"/>
    </source>
</evidence>
<keyword evidence="7 10" id="KW-0863">Zinc-finger</keyword>
<comment type="catalytic activity">
    <reaction evidence="1">
        <text>S-ubiquitinyl-[E2 ubiquitin-conjugating enzyme]-L-cysteine + [acceptor protein]-L-lysine = [E2 ubiquitin-conjugating enzyme]-L-cysteine + N(6)-ubiquitinyl-[acceptor protein]-L-lysine.</text>
        <dbReference type="EC" id="2.3.2.27"/>
    </reaction>
</comment>
<feature type="compositionally biased region" description="Basic residues" evidence="12">
    <location>
        <begin position="163"/>
        <end position="175"/>
    </location>
</feature>
<dbReference type="Pfam" id="PF21362">
    <property type="entry name" value="Sina_RING"/>
    <property type="match status" value="1"/>
</dbReference>
<comment type="pathway">
    <text evidence="2">Protein modification; protein ubiquitination.</text>
</comment>
<dbReference type="GO" id="GO:0031624">
    <property type="term" value="F:ubiquitin conjugating enzyme binding"/>
    <property type="evidence" value="ECO:0007669"/>
    <property type="project" value="TreeGrafter"/>
</dbReference>
<keyword evidence="11" id="KW-0175">Coiled coil</keyword>
<dbReference type="Pfam" id="PF21361">
    <property type="entry name" value="Sina_ZnF"/>
    <property type="match status" value="2"/>
</dbReference>
<dbReference type="GO" id="GO:0043161">
    <property type="term" value="P:proteasome-mediated ubiquitin-dependent protein catabolic process"/>
    <property type="evidence" value="ECO:0007669"/>
    <property type="project" value="TreeGrafter"/>
</dbReference>
<keyword evidence="8" id="KW-0833">Ubl conjugation pathway</keyword>
<dbReference type="PROSITE" id="PS51081">
    <property type="entry name" value="ZF_SIAH"/>
    <property type="match status" value="2"/>
</dbReference>
<keyword evidence="16" id="KW-1185">Reference proteome</keyword>
<name>A0A8J6HJY2_TENMO</name>
<dbReference type="InterPro" id="IPR013010">
    <property type="entry name" value="Znf_SIAH"/>
</dbReference>
<dbReference type="GO" id="GO:0008270">
    <property type="term" value="F:zinc ion binding"/>
    <property type="evidence" value="ECO:0007669"/>
    <property type="project" value="UniProtKB-KW"/>
</dbReference>
<evidence type="ECO:0000256" key="7">
    <source>
        <dbReference type="ARBA" id="ARBA00022771"/>
    </source>
</evidence>
<dbReference type="SUPFAM" id="SSF57850">
    <property type="entry name" value="RING/U-box"/>
    <property type="match status" value="1"/>
</dbReference>
<dbReference type="EC" id="2.3.2.27" evidence="4"/>
<evidence type="ECO:0000256" key="2">
    <source>
        <dbReference type="ARBA" id="ARBA00004906"/>
    </source>
</evidence>
<evidence type="ECO:0000256" key="12">
    <source>
        <dbReference type="SAM" id="MobiDB-lite"/>
    </source>
</evidence>
<comment type="caution">
    <text evidence="15">The sequence shown here is derived from an EMBL/GenBank/DDBJ whole genome shotgun (WGS) entry which is preliminary data.</text>
</comment>
<feature type="coiled-coil region" evidence="11">
    <location>
        <begin position="185"/>
        <end position="225"/>
    </location>
</feature>
<protein>
    <recommendedName>
        <fullName evidence="4">RING-type E3 ubiquitin transferase</fullName>
        <ecNumber evidence="4">2.3.2.27</ecNumber>
    </recommendedName>
</protein>
<reference evidence="15" key="1">
    <citation type="journal article" date="2020" name="J Insects Food Feed">
        <title>The yellow mealworm (Tenebrio molitor) genome: a resource for the emerging insects as food and feed industry.</title>
        <authorList>
            <person name="Eriksson T."/>
            <person name="Andere A."/>
            <person name="Kelstrup H."/>
            <person name="Emery V."/>
            <person name="Picard C."/>
        </authorList>
    </citation>
    <scope>NUCLEOTIDE SEQUENCE</scope>
    <source>
        <strain evidence="15">Stoneville</strain>
        <tissue evidence="15">Whole head</tissue>
    </source>
</reference>
<dbReference type="PROSITE" id="PS50089">
    <property type="entry name" value="ZF_RING_2"/>
    <property type="match status" value="1"/>
</dbReference>
<dbReference type="AlphaFoldDB" id="A0A8J6HJY2"/>
<feature type="compositionally biased region" description="Low complexity" evidence="12">
    <location>
        <begin position="135"/>
        <end position="152"/>
    </location>
</feature>
<evidence type="ECO:0000259" key="13">
    <source>
        <dbReference type="PROSITE" id="PS50089"/>
    </source>
</evidence>
<evidence type="ECO:0000256" key="6">
    <source>
        <dbReference type="ARBA" id="ARBA00022723"/>
    </source>
</evidence>
<dbReference type="UniPathway" id="UPA00143"/>
<gene>
    <name evidence="15" type="ORF">GEV33_007074</name>
</gene>
<evidence type="ECO:0000256" key="4">
    <source>
        <dbReference type="ARBA" id="ARBA00012483"/>
    </source>
</evidence>
<feature type="domain" description="RING-type" evidence="13">
    <location>
        <begin position="929"/>
        <end position="964"/>
    </location>
</feature>
<dbReference type="PANTHER" id="PTHR45877">
    <property type="entry name" value="E3 UBIQUITIN-PROTEIN LIGASE SIAH2"/>
    <property type="match status" value="1"/>
</dbReference>
<evidence type="ECO:0000313" key="16">
    <source>
        <dbReference type="Proteomes" id="UP000719412"/>
    </source>
</evidence>
<sequence length="1078" mass="122663">MKAMSRLSHKLQPLDVGVFYSFKVFIGYEHDKWLLNNPGKTITIYEIGEFVKNAYSASFTKENIESGFRATGISPFDRNIFSEVDFLSSDVTDHPNMNATAENQELSLLQNQDDPAVPGPSSSVAGFVDLPPTVAGPSSVSASPSLSQMVSPEMVRPLPKAEPRKKKQCGRKPGRSRILTDTPEKEAVEEAARVKLNKIKEKENKKKLREEKKRAKDVVIEMAKRKIFSQNKNTKTKRFTAESSSSDESDGEIQYQESDDSPYEVEEQENSNENIDTADRDFRKHDFVLVKFLTESKHEVYYIGQILDISDQNFNIKFLRRRVLDQQNGISRKTSLPRAMKCYFSQNALLARRLKWYDEVIRGTKMQFEAPKCPHIYVLTVGLHERHVSTAWAISVVLGGNRRPTTAVPRRPWRAPVALHFWVALDVLVAPVTAPCAVWGAQPARSLHRGRPPRPGYEPTTHFHTLLCPLKRMIGAFGCHHRPSLRDPPGQRPSRVMSQSCPTRTSGAQESYHGVPELAPQRKQTNADHNLDSKNANEEQQIALVPPSWSTVLIHHIGNSPTPRFFRPYSISLPFGRRVPPDIPTTEIAHLVFVESHGPRGTERFTGNLLVFTLEQKTFLIESYFLKGLKVNGSWIYSVQNCLEEFIVEFPIVIVDRKTFEDDLSRTRMEKQNENFTKKMLSERVFTCTICEHLLMVPVMVIENVGNVCDKCFRSRNVEKGKSLPNTKLDTILQELKFPCKFETEGCDVEVIYGDLKDHEEKCIFRTVECVMPKSDCEWKGKLVDLLKHFKEEHAKHVITSPYGIFSFENTIAKSANVVKLLSNKNKTYILKITEDEDGKSLQHFILDIKSNPEDEELVVKYVGKTDQHKLKVKRLSFNSLHYQHTAKKIKLSTLREIAAASENIMVTIKPAKCIFKNMNDEILKQLECLVCKELMRPPIHLCNTGHSLCSSCRQKLNECPTCRQPWSGSRNFCLEAITPSVQYPCAYSQFGCCATFLGKEIAHHEGICEYKMFTCPVSGCNFTGNYVSTKNHFKLTHKDNLNETTSYTFNFAPLGARSNSIEHVKFMQMDGSNFKQL</sequence>
<dbReference type="SUPFAM" id="SSF49599">
    <property type="entry name" value="TRAF domain-like"/>
    <property type="match status" value="2"/>
</dbReference>
<dbReference type="GO" id="GO:0005737">
    <property type="term" value="C:cytoplasm"/>
    <property type="evidence" value="ECO:0007669"/>
    <property type="project" value="TreeGrafter"/>
</dbReference>
<keyword evidence="6" id="KW-0479">Metal-binding</keyword>
<feature type="compositionally biased region" description="Polar residues" evidence="12">
    <location>
        <begin position="496"/>
        <end position="509"/>
    </location>
</feature>
<dbReference type="PANTHER" id="PTHR45877:SF2">
    <property type="entry name" value="E3 UBIQUITIN-PROTEIN LIGASE SINA-RELATED"/>
    <property type="match status" value="1"/>
</dbReference>
<feature type="domain" description="SIAH-type" evidence="14">
    <location>
        <begin position="981"/>
        <end position="1039"/>
    </location>
</feature>
<keyword evidence="9" id="KW-0862">Zinc</keyword>
<dbReference type="GO" id="GO:0016567">
    <property type="term" value="P:protein ubiquitination"/>
    <property type="evidence" value="ECO:0007669"/>
    <property type="project" value="UniProtKB-UniPathway"/>
</dbReference>
<dbReference type="InterPro" id="IPR013083">
    <property type="entry name" value="Znf_RING/FYVE/PHD"/>
</dbReference>
<dbReference type="GO" id="GO:0061630">
    <property type="term" value="F:ubiquitin protein ligase activity"/>
    <property type="evidence" value="ECO:0007669"/>
    <property type="project" value="UniProtKB-EC"/>
</dbReference>
<dbReference type="EMBL" id="JABDTM020022716">
    <property type="protein sequence ID" value="KAH0815717.1"/>
    <property type="molecule type" value="Genomic_DNA"/>
</dbReference>
<feature type="domain" description="SIAH-type" evidence="14">
    <location>
        <begin position="735"/>
        <end position="795"/>
    </location>
</feature>
<feature type="region of interest" description="Disordered" evidence="12">
    <location>
        <begin position="481"/>
        <end position="515"/>
    </location>
</feature>
<evidence type="ECO:0000259" key="14">
    <source>
        <dbReference type="PROSITE" id="PS51081"/>
    </source>
</evidence>
<dbReference type="InterPro" id="IPR004162">
    <property type="entry name" value="SINA-like_animal"/>
</dbReference>
<keyword evidence="5" id="KW-0808">Transferase</keyword>
<feature type="compositionally biased region" description="Acidic residues" evidence="12">
    <location>
        <begin position="245"/>
        <end position="270"/>
    </location>
</feature>
<evidence type="ECO:0000313" key="15">
    <source>
        <dbReference type="EMBL" id="KAH0815717.1"/>
    </source>
</evidence>
<evidence type="ECO:0000256" key="5">
    <source>
        <dbReference type="ARBA" id="ARBA00022679"/>
    </source>
</evidence>
<comment type="similarity">
    <text evidence="3">Belongs to the SINA (Seven in absentia) family.</text>
</comment>
<feature type="region of interest" description="Disordered" evidence="12">
    <location>
        <begin position="234"/>
        <end position="277"/>
    </location>
</feature>
<dbReference type="FunFam" id="3.30.40.10:FF:000041">
    <property type="entry name" value="E3 ubiquitin-protein ligase SINAT3"/>
    <property type="match status" value="1"/>
</dbReference>
<proteinExistence type="inferred from homology"/>
<accession>A0A8J6HJY2</accession>
<dbReference type="Proteomes" id="UP000719412">
    <property type="component" value="Unassembled WGS sequence"/>
</dbReference>
<evidence type="ECO:0000256" key="9">
    <source>
        <dbReference type="ARBA" id="ARBA00022833"/>
    </source>
</evidence>
<organism evidence="15 16">
    <name type="scientific">Tenebrio molitor</name>
    <name type="common">Yellow mealworm beetle</name>
    <dbReference type="NCBI Taxonomy" id="7067"/>
    <lineage>
        <taxon>Eukaryota</taxon>
        <taxon>Metazoa</taxon>
        <taxon>Ecdysozoa</taxon>
        <taxon>Arthropoda</taxon>
        <taxon>Hexapoda</taxon>
        <taxon>Insecta</taxon>
        <taxon>Pterygota</taxon>
        <taxon>Neoptera</taxon>
        <taxon>Endopterygota</taxon>
        <taxon>Coleoptera</taxon>
        <taxon>Polyphaga</taxon>
        <taxon>Cucujiformia</taxon>
        <taxon>Tenebrionidae</taxon>
        <taxon>Tenebrio</taxon>
    </lineage>
</organism>
<feature type="region of interest" description="Disordered" evidence="12">
    <location>
        <begin position="135"/>
        <end position="184"/>
    </location>
</feature>
<reference evidence="15" key="2">
    <citation type="submission" date="2021-08" db="EMBL/GenBank/DDBJ databases">
        <authorList>
            <person name="Eriksson T."/>
        </authorList>
    </citation>
    <scope>NUCLEOTIDE SEQUENCE</scope>
    <source>
        <strain evidence="15">Stoneville</strain>
        <tissue evidence="15">Whole head</tissue>
    </source>
</reference>
<evidence type="ECO:0000256" key="3">
    <source>
        <dbReference type="ARBA" id="ARBA00009119"/>
    </source>
</evidence>
<evidence type="ECO:0000256" key="8">
    <source>
        <dbReference type="ARBA" id="ARBA00022786"/>
    </source>
</evidence>
<dbReference type="InterPro" id="IPR049548">
    <property type="entry name" value="Sina-like_RING"/>
</dbReference>